<dbReference type="OrthoDB" id="6125304at2759"/>
<evidence type="ECO:0000313" key="2">
    <source>
        <dbReference type="EMBL" id="VDH95555.1"/>
    </source>
</evidence>
<keyword evidence="3" id="KW-1185">Reference proteome</keyword>
<evidence type="ECO:0000256" key="1">
    <source>
        <dbReference type="SAM" id="Phobius"/>
    </source>
</evidence>
<dbReference type="Proteomes" id="UP000596742">
    <property type="component" value="Unassembled WGS sequence"/>
</dbReference>
<proteinExistence type="predicted"/>
<accession>A0A8B6BW26</accession>
<keyword evidence="1" id="KW-0472">Membrane</keyword>
<dbReference type="AlphaFoldDB" id="A0A8B6BW26"/>
<protein>
    <recommendedName>
        <fullName evidence="4">Ig-like domain-containing protein</fullName>
    </recommendedName>
</protein>
<evidence type="ECO:0008006" key="4">
    <source>
        <dbReference type="Google" id="ProtNLM"/>
    </source>
</evidence>
<evidence type="ECO:0000313" key="3">
    <source>
        <dbReference type="Proteomes" id="UP000596742"/>
    </source>
</evidence>
<feature type="transmembrane region" description="Helical" evidence="1">
    <location>
        <begin position="218"/>
        <end position="239"/>
    </location>
</feature>
<organism evidence="2 3">
    <name type="scientific">Mytilus galloprovincialis</name>
    <name type="common">Mediterranean mussel</name>
    <dbReference type="NCBI Taxonomy" id="29158"/>
    <lineage>
        <taxon>Eukaryota</taxon>
        <taxon>Metazoa</taxon>
        <taxon>Spiralia</taxon>
        <taxon>Lophotrochozoa</taxon>
        <taxon>Mollusca</taxon>
        <taxon>Bivalvia</taxon>
        <taxon>Autobranchia</taxon>
        <taxon>Pteriomorphia</taxon>
        <taxon>Mytilida</taxon>
        <taxon>Mytiloidea</taxon>
        <taxon>Mytilidae</taxon>
        <taxon>Mytilinae</taxon>
        <taxon>Mytilus</taxon>
    </lineage>
</organism>
<gene>
    <name evidence="2" type="ORF">MGAL_10B077158</name>
</gene>
<sequence>NIEWYLKERPAVFGEDIHLVCKLPNETTCCDFYNRKWNVGTDSKVAVMNGLSLNKTKFSEELNKIDHESILTIKSFDEGDLNKPFQCVYGFFKYKSTLQLDNTRFEYHPDVNLPIEPEIDGNNFTVKVVFEKVFPFPSCRAVVGLKNISSSLNISNKRKTLFYQSIITLNYAKSEEGCKGSLQVICKVGQKVLKVVDYKKACSNTQDHQPSSLSTGSIAVIVVFSTIGIICLIALVVCVRKLCGESTY</sequence>
<keyword evidence="1" id="KW-1133">Transmembrane helix</keyword>
<keyword evidence="1" id="KW-0812">Transmembrane</keyword>
<name>A0A8B6BW26_MYTGA</name>
<dbReference type="EMBL" id="UYJE01000701">
    <property type="protein sequence ID" value="VDH95555.1"/>
    <property type="molecule type" value="Genomic_DNA"/>
</dbReference>
<reference evidence="2" key="1">
    <citation type="submission" date="2018-11" db="EMBL/GenBank/DDBJ databases">
        <authorList>
            <person name="Alioto T."/>
            <person name="Alioto T."/>
        </authorList>
    </citation>
    <scope>NUCLEOTIDE SEQUENCE</scope>
</reference>
<comment type="caution">
    <text evidence="2">The sequence shown here is derived from an EMBL/GenBank/DDBJ whole genome shotgun (WGS) entry which is preliminary data.</text>
</comment>
<feature type="non-terminal residue" evidence="2">
    <location>
        <position position="1"/>
    </location>
</feature>